<dbReference type="PANTHER" id="PTHR12610:SF23">
    <property type="entry name" value="SINGLE-STRANDED DNA-BINDING PROTEIN 2"/>
    <property type="match status" value="1"/>
</dbReference>
<feature type="region of interest" description="Disordered" evidence="3">
    <location>
        <begin position="20"/>
        <end position="166"/>
    </location>
</feature>
<evidence type="ECO:0000313" key="5">
    <source>
        <dbReference type="Proteomes" id="UP000289886"/>
    </source>
</evidence>
<dbReference type="GO" id="GO:0045944">
    <property type="term" value="P:positive regulation of transcription by RNA polymerase II"/>
    <property type="evidence" value="ECO:0007669"/>
    <property type="project" value="TreeGrafter"/>
</dbReference>
<dbReference type="GO" id="GO:0003677">
    <property type="term" value="F:DNA binding"/>
    <property type="evidence" value="ECO:0007669"/>
    <property type="project" value="UniProtKB-KW"/>
</dbReference>
<comment type="caution">
    <text evidence="4">The sequence shown here is derived from an EMBL/GenBank/DDBJ whole genome shotgun (WGS) entry which is preliminary data.</text>
</comment>
<dbReference type="AlphaFoldDB" id="A0A444V2G9"/>
<keyword evidence="2" id="KW-0539">Nucleus</keyword>
<evidence type="ECO:0000256" key="2">
    <source>
        <dbReference type="ARBA" id="ARBA00023242"/>
    </source>
</evidence>
<dbReference type="EMBL" id="SCEB01003181">
    <property type="protein sequence ID" value="RXM94617.1"/>
    <property type="molecule type" value="Genomic_DNA"/>
</dbReference>
<keyword evidence="4" id="KW-0238">DNA-binding</keyword>
<dbReference type="PANTHER" id="PTHR12610">
    <property type="entry name" value="SINGLE STRANDED DNA BINDING PROTEIN"/>
    <property type="match status" value="1"/>
</dbReference>
<keyword evidence="5" id="KW-1185">Reference proteome</keyword>
<feature type="compositionally biased region" description="Low complexity" evidence="3">
    <location>
        <begin position="28"/>
        <end position="47"/>
    </location>
</feature>
<proteinExistence type="predicted"/>
<accession>A0A444V2G9</accession>
<comment type="subcellular location">
    <subcellularLocation>
        <location evidence="1">Nucleus</location>
    </subcellularLocation>
</comment>
<feature type="compositionally biased region" description="Gly residues" evidence="3">
    <location>
        <begin position="104"/>
        <end position="119"/>
    </location>
</feature>
<organism evidence="4 5">
    <name type="scientific">Acipenser ruthenus</name>
    <name type="common">Sterlet sturgeon</name>
    <dbReference type="NCBI Taxonomy" id="7906"/>
    <lineage>
        <taxon>Eukaryota</taxon>
        <taxon>Metazoa</taxon>
        <taxon>Chordata</taxon>
        <taxon>Craniata</taxon>
        <taxon>Vertebrata</taxon>
        <taxon>Euteleostomi</taxon>
        <taxon>Actinopterygii</taxon>
        <taxon>Chondrostei</taxon>
        <taxon>Acipenseriformes</taxon>
        <taxon>Acipenseridae</taxon>
        <taxon>Acipenser</taxon>
    </lineage>
</organism>
<protein>
    <submittedName>
        <fullName evidence="4">Single-stranded DNA-binding protein 3</fullName>
    </submittedName>
</protein>
<evidence type="ECO:0000256" key="3">
    <source>
        <dbReference type="SAM" id="MobiDB-lite"/>
    </source>
</evidence>
<gene>
    <name evidence="4" type="ORF">EOD39_17797</name>
</gene>
<feature type="compositionally biased region" description="Pro residues" evidence="3">
    <location>
        <begin position="48"/>
        <end position="61"/>
    </location>
</feature>
<name>A0A444V2G9_ACIRT</name>
<sequence length="166" mass="16575">MPNSFSSEVVDLYESAAAAPSPVLGNIPPGDGMPVGPVPPGFFQGPPGSQPSPHAQPPPHSNPMMGPHSQPFMSPRYPGGPRPPLRIPNQSYGGAMRPPLNALGGPGMPGMNMGPGGGRAWPNPPNANSGPPGGGGPPGTPIMPSPAGSGDMDSISKVGVNMYCSS</sequence>
<dbReference type="GO" id="GO:0005634">
    <property type="term" value="C:nucleus"/>
    <property type="evidence" value="ECO:0007669"/>
    <property type="project" value="UniProtKB-SubCell"/>
</dbReference>
<dbReference type="Pfam" id="PF04503">
    <property type="entry name" value="SSDP"/>
    <property type="match status" value="1"/>
</dbReference>
<evidence type="ECO:0000313" key="4">
    <source>
        <dbReference type="EMBL" id="RXM94617.1"/>
    </source>
</evidence>
<feature type="compositionally biased region" description="Pro residues" evidence="3">
    <location>
        <begin position="134"/>
        <end position="144"/>
    </location>
</feature>
<dbReference type="Proteomes" id="UP000289886">
    <property type="component" value="Unassembled WGS sequence"/>
</dbReference>
<reference evidence="4 5" key="1">
    <citation type="submission" date="2019-01" db="EMBL/GenBank/DDBJ databases">
        <title>Draft Genome and Complete Hox-Cluster Characterization of the Sterlet Sturgeon (Acipenser ruthenus).</title>
        <authorList>
            <person name="Wei Q."/>
        </authorList>
    </citation>
    <scope>NUCLEOTIDE SEQUENCE [LARGE SCALE GENOMIC DNA]</scope>
    <source>
        <strain evidence="4">WHYD16114868_AA</strain>
        <tissue evidence="4">Blood</tissue>
    </source>
</reference>
<evidence type="ECO:0000256" key="1">
    <source>
        <dbReference type="ARBA" id="ARBA00004123"/>
    </source>
</evidence>